<name>G8L912_9FIRM</name>
<dbReference type="HOGENOM" id="CLU_010686_18_3_9"/>
<dbReference type="InterPro" id="IPR025827">
    <property type="entry name" value="Zn_ribbon_recom_dom"/>
</dbReference>
<sequence length="461" mass="55462">MRNRFENIAGLRVGAYIRVSHDEQVKHGYSLDAQRKNLQNFIKENHLQLVDFYEDEGITARKNLKNRKAFKRMLEDIEAHKMDLIIFIKLDRWFRNIQDYYITQQVLDKNNVQWIATTEEYDTTTASGRLNLNIRLSIAQDEADRTSERIKFVFDEKKRRREALTRSVPIGYKISDNHYVIDDEKAPLVRDYFKFYLETQSIVKAVDMIRDKYNFPLKYSRARGMLTMDAYIGTFHNIPNYAPPLLDLELYEAAKALSHKRSFRQNQTGNIYIFSGMIACRHCGKTMVGFHRVMYSQRRGERDYYGYRCENYWRDHNCTNNHTFGEFRIEEFLLNNLRDLADHCIRDYTIEKKREENTPQPNPQKLKNKIDKLRRLYMDDLIDLDSYKREYAAYQEQLKKMEPQKEDLNKTKQVDALRQLLNSDFETCYQSMSREERRSFWSRVVHRIYWSQEEGFSVDFF</sequence>
<organism evidence="4 5">
    <name type="scientific">Eubacterium callanderi</name>
    <dbReference type="NCBI Taxonomy" id="53442"/>
    <lineage>
        <taxon>Bacteria</taxon>
        <taxon>Bacillati</taxon>
        <taxon>Bacillota</taxon>
        <taxon>Clostridia</taxon>
        <taxon>Eubacteriales</taxon>
        <taxon>Eubacteriaceae</taxon>
        <taxon>Eubacterium</taxon>
    </lineage>
</organism>
<dbReference type="EMBL" id="CP002273">
    <property type="protein sequence ID" value="AEU12322.1"/>
    <property type="molecule type" value="Genomic_DNA"/>
</dbReference>
<dbReference type="InterPro" id="IPR050639">
    <property type="entry name" value="SSR_resolvase"/>
</dbReference>
<evidence type="ECO:0000313" key="5">
    <source>
        <dbReference type="Proteomes" id="UP000006873"/>
    </source>
</evidence>
<keyword evidence="5" id="KW-1185">Reference proteome</keyword>
<accession>G8L912</accession>
<dbReference type="Proteomes" id="UP000006873">
    <property type="component" value="Chromosome"/>
</dbReference>
<dbReference type="Gene3D" id="3.40.50.1390">
    <property type="entry name" value="Resolvase, N-terminal catalytic domain"/>
    <property type="match status" value="1"/>
</dbReference>
<protein>
    <submittedName>
        <fullName evidence="4">Resolvase-like Recombinase</fullName>
    </submittedName>
</protein>
<dbReference type="RefSeq" id="WP_013382845.1">
    <property type="nucleotide sequence ID" value="NC_014624.2"/>
</dbReference>
<dbReference type="PROSITE" id="PS51737">
    <property type="entry name" value="RECOMBINASE_DNA_BIND"/>
    <property type="match status" value="1"/>
</dbReference>
<dbReference type="GeneID" id="68364180"/>
<dbReference type="GO" id="GO:0003677">
    <property type="term" value="F:DNA binding"/>
    <property type="evidence" value="ECO:0007669"/>
    <property type="project" value="InterPro"/>
</dbReference>
<gene>
    <name evidence="4" type="ordered locus">ELI_4654</name>
</gene>
<feature type="coiled-coil region" evidence="1">
    <location>
        <begin position="384"/>
        <end position="411"/>
    </location>
</feature>
<feature type="domain" description="Resolvase/invertase-type recombinase catalytic" evidence="2">
    <location>
        <begin position="12"/>
        <end position="161"/>
    </location>
</feature>
<dbReference type="SUPFAM" id="SSF53041">
    <property type="entry name" value="Resolvase-like"/>
    <property type="match status" value="1"/>
</dbReference>
<dbReference type="InterPro" id="IPR038109">
    <property type="entry name" value="DNA_bind_recomb_sf"/>
</dbReference>
<dbReference type="CDD" id="cd00338">
    <property type="entry name" value="Ser_Recombinase"/>
    <property type="match status" value="1"/>
</dbReference>
<proteinExistence type="predicted"/>
<evidence type="ECO:0000256" key="1">
    <source>
        <dbReference type="SAM" id="Coils"/>
    </source>
</evidence>
<dbReference type="PANTHER" id="PTHR30461">
    <property type="entry name" value="DNA-INVERTASE FROM LAMBDOID PROPHAGE"/>
    <property type="match status" value="1"/>
</dbReference>
<feature type="domain" description="Recombinase" evidence="3">
    <location>
        <begin position="169"/>
        <end position="264"/>
    </location>
</feature>
<dbReference type="PANTHER" id="PTHR30461:SF23">
    <property type="entry name" value="DNA RECOMBINASE-RELATED"/>
    <property type="match status" value="1"/>
</dbReference>
<reference evidence="4 5" key="1">
    <citation type="journal article" date="2011" name="J. Bacteriol.">
        <title>Complete genome sequence of a carbon monoxide-utilizing acetogen, Eubacterium limosum KIST612.</title>
        <authorList>
            <person name="Roh H."/>
            <person name="Ko H.J."/>
            <person name="Kim D."/>
            <person name="Choi D.G."/>
            <person name="Park S."/>
            <person name="Kim S."/>
            <person name="Chang I.S."/>
            <person name="Choi I.G."/>
        </authorList>
    </citation>
    <scope>NUCLEOTIDE SEQUENCE [LARGE SCALE GENOMIC DNA]</scope>
    <source>
        <strain evidence="4 5">KIST612</strain>
    </source>
</reference>
<evidence type="ECO:0000259" key="3">
    <source>
        <dbReference type="PROSITE" id="PS51737"/>
    </source>
</evidence>
<dbReference type="PROSITE" id="PS51736">
    <property type="entry name" value="RECOMBINASES_3"/>
    <property type="match status" value="1"/>
</dbReference>
<dbReference type="InterPro" id="IPR036162">
    <property type="entry name" value="Resolvase-like_N_sf"/>
</dbReference>
<dbReference type="InterPro" id="IPR006119">
    <property type="entry name" value="Resolv_N"/>
</dbReference>
<evidence type="ECO:0000259" key="2">
    <source>
        <dbReference type="PROSITE" id="PS51736"/>
    </source>
</evidence>
<dbReference type="Pfam" id="PF13408">
    <property type="entry name" value="Zn_ribbon_recom"/>
    <property type="match status" value="1"/>
</dbReference>
<dbReference type="AlphaFoldDB" id="G8L912"/>
<evidence type="ECO:0000313" key="4">
    <source>
        <dbReference type="EMBL" id="AEU12322.1"/>
    </source>
</evidence>
<dbReference type="KEGG" id="elm:ELI_4654"/>
<dbReference type="Gene3D" id="3.90.1750.20">
    <property type="entry name" value="Putative Large Serine Recombinase, Chain B, Domain 2"/>
    <property type="match status" value="1"/>
</dbReference>
<dbReference type="Pfam" id="PF00239">
    <property type="entry name" value="Resolvase"/>
    <property type="match status" value="1"/>
</dbReference>
<dbReference type="eggNOG" id="COG1961">
    <property type="taxonomic scope" value="Bacteria"/>
</dbReference>
<dbReference type="InterPro" id="IPR011109">
    <property type="entry name" value="DNA_bind_recombinase_dom"/>
</dbReference>
<dbReference type="GO" id="GO:0000150">
    <property type="term" value="F:DNA strand exchange activity"/>
    <property type="evidence" value="ECO:0007669"/>
    <property type="project" value="InterPro"/>
</dbReference>
<keyword evidence="1" id="KW-0175">Coiled coil</keyword>
<dbReference type="SMART" id="SM00857">
    <property type="entry name" value="Resolvase"/>
    <property type="match status" value="1"/>
</dbReference>